<evidence type="ECO:0000313" key="1">
    <source>
        <dbReference type="EMBL" id="KKM96931.1"/>
    </source>
</evidence>
<gene>
    <name evidence="1" type="ORF">LCGC14_1173100</name>
</gene>
<name>A0A0F9MC57_9ZZZZ</name>
<accession>A0A0F9MC57</accession>
<proteinExistence type="predicted"/>
<protein>
    <submittedName>
        <fullName evidence="1">Uncharacterized protein</fullName>
    </submittedName>
</protein>
<sequence>MTELGASYPMVFAVKLASRLNIHPDEVLKMPLAKALSYDSALQVLDGTKPATTVLRKEDEEIVKFLSENQESVIEKFKNMRMM</sequence>
<dbReference type="AlphaFoldDB" id="A0A0F9MC57"/>
<comment type="caution">
    <text evidence="1">The sequence shown here is derived from an EMBL/GenBank/DDBJ whole genome shotgun (WGS) entry which is preliminary data.</text>
</comment>
<organism evidence="1">
    <name type="scientific">marine sediment metagenome</name>
    <dbReference type="NCBI Taxonomy" id="412755"/>
    <lineage>
        <taxon>unclassified sequences</taxon>
        <taxon>metagenomes</taxon>
        <taxon>ecological metagenomes</taxon>
    </lineage>
</organism>
<dbReference type="EMBL" id="LAZR01005814">
    <property type="protein sequence ID" value="KKM96931.1"/>
    <property type="molecule type" value="Genomic_DNA"/>
</dbReference>
<reference evidence="1" key="1">
    <citation type="journal article" date="2015" name="Nature">
        <title>Complex archaea that bridge the gap between prokaryotes and eukaryotes.</title>
        <authorList>
            <person name="Spang A."/>
            <person name="Saw J.H."/>
            <person name="Jorgensen S.L."/>
            <person name="Zaremba-Niedzwiedzka K."/>
            <person name="Martijn J."/>
            <person name="Lind A.E."/>
            <person name="van Eijk R."/>
            <person name="Schleper C."/>
            <person name="Guy L."/>
            <person name="Ettema T.J."/>
        </authorList>
    </citation>
    <scope>NUCLEOTIDE SEQUENCE</scope>
</reference>